<protein>
    <submittedName>
        <fullName evidence="1">Uncharacterized protein</fullName>
    </submittedName>
</protein>
<organism evidence="1">
    <name type="scientific">marine metagenome</name>
    <dbReference type="NCBI Taxonomy" id="408172"/>
    <lineage>
        <taxon>unclassified sequences</taxon>
        <taxon>metagenomes</taxon>
        <taxon>ecological metagenomes</taxon>
    </lineage>
</organism>
<feature type="non-terminal residue" evidence="1">
    <location>
        <position position="1"/>
    </location>
</feature>
<evidence type="ECO:0000313" key="1">
    <source>
        <dbReference type="EMBL" id="SVE48269.1"/>
    </source>
</evidence>
<dbReference type="AlphaFoldDB" id="A0A383DVE4"/>
<sequence length="34" mass="4020">VLVTMKWSIGYSHKELERYENVQIYKISHLTPVG</sequence>
<reference evidence="1" key="1">
    <citation type="submission" date="2018-05" db="EMBL/GenBank/DDBJ databases">
        <authorList>
            <person name="Lanie J.A."/>
            <person name="Ng W.-L."/>
            <person name="Kazmierczak K.M."/>
            <person name="Andrzejewski T.M."/>
            <person name="Davidsen T.M."/>
            <person name="Wayne K.J."/>
            <person name="Tettelin H."/>
            <person name="Glass J.I."/>
            <person name="Rusch D."/>
            <person name="Podicherti R."/>
            <person name="Tsui H.-C.T."/>
            <person name="Winkler M.E."/>
        </authorList>
    </citation>
    <scope>NUCLEOTIDE SEQUENCE</scope>
</reference>
<feature type="non-terminal residue" evidence="1">
    <location>
        <position position="34"/>
    </location>
</feature>
<name>A0A383DVE4_9ZZZZ</name>
<accession>A0A383DVE4</accession>
<dbReference type="EMBL" id="UINC01220383">
    <property type="protein sequence ID" value="SVE48269.1"/>
    <property type="molecule type" value="Genomic_DNA"/>
</dbReference>
<gene>
    <name evidence="1" type="ORF">METZ01_LOCUS501123</name>
</gene>
<proteinExistence type="predicted"/>